<evidence type="ECO:0000313" key="2">
    <source>
        <dbReference type="Proteomes" id="UP001291653"/>
    </source>
</evidence>
<dbReference type="Proteomes" id="UP001291653">
    <property type="component" value="Unassembled WGS sequence"/>
</dbReference>
<sequence>MSTEQHDADAYGQELARISHHQHEATTVRFTVFQALAAFGIGHEQADDIVSTLEAGAVAGAHTWISESSPPHGSEQRFEDGWFAGVRDVAGHLLRIADTTATTGRGRAASSALLLAHLRQPASPAPAGPPVEEPAPAPAPLYARRVLAVAEGFPWAVAAPGTRHWPDGEFLTVALSAVRTEEREGYIKRLEEFVEQRRARLEELLRAYGPGSRPASRGRYALVGQPETLVIVERMEANPFGLRGQWEKELETVLLDDLEFAWGPRIRLSR</sequence>
<protein>
    <submittedName>
        <fullName evidence="1">Uncharacterized protein</fullName>
    </submittedName>
</protein>
<dbReference type="EMBL" id="BSBI01000013">
    <property type="protein sequence ID" value="GLF98237.1"/>
    <property type="molecule type" value="Genomic_DNA"/>
</dbReference>
<evidence type="ECO:0000313" key="1">
    <source>
        <dbReference type="EMBL" id="GLF98237.1"/>
    </source>
</evidence>
<accession>A0ABQ5P6M0</accession>
<name>A0ABQ5P6M0_9ACTN</name>
<reference evidence="1 2" key="1">
    <citation type="submission" date="2022-10" db="EMBL/GenBank/DDBJ databases">
        <title>Draft genome sequence of Streptomyces sp. YSPA8.</title>
        <authorList>
            <person name="Moriuchi R."/>
            <person name="Dohra H."/>
            <person name="Yamamura H."/>
            <person name="Kodani S."/>
        </authorList>
    </citation>
    <scope>NUCLEOTIDE SEQUENCE [LARGE SCALE GENOMIC DNA]</scope>
    <source>
        <strain evidence="1 2">YSPA8</strain>
    </source>
</reference>
<organism evidence="1 2">
    <name type="scientific">Streptomyces yaizuensis</name>
    <dbReference type="NCBI Taxonomy" id="2989713"/>
    <lineage>
        <taxon>Bacteria</taxon>
        <taxon>Bacillati</taxon>
        <taxon>Actinomycetota</taxon>
        <taxon>Actinomycetes</taxon>
        <taxon>Kitasatosporales</taxon>
        <taxon>Streptomycetaceae</taxon>
        <taxon>Streptomyces</taxon>
    </lineage>
</organism>
<proteinExistence type="predicted"/>
<comment type="caution">
    <text evidence="1">The sequence shown here is derived from an EMBL/GenBank/DDBJ whole genome shotgun (WGS) entry which is preliminary data.</text>
</comment>
<keyword evidence="2" id="KW-1185">Reference proteome</keyword>
<dbReference type="RefSeq" id="WP_323450220.1">
    <property type="nucleotide sequence ID" value="NZ_BSBI01000013.1"/>
</dbReference>
<gene>
    <name evidence="1" type="ORF">SYYSPA8_28090</name>
</gene>